<accession>A0A6J5SI66</accession>
<evidence type="ECO:0000313" key="1">
    <source>
        <dbReference type="EMBL" id="CAB4214060.1"/>
    </source>
</evidence>
<organism evidence="1">
    <name type="scientific">uncultured Caudovirales phage</name>
    <dbReference type="NCBI Taxonomy" id="2100421"/>
    <lineage>
        <taxon>Viruses</taxon>
        <taxon>Duplodnaviria</taxon>
        <taxon>Heunggongvirae</taxon>
        <taxon>Uroviricota</taxon>
        <taxon>Caudoviricetes</taxon>
        <taxon>Peduoviridae</taxon>
        <taxon>Maltschvirus</taxon>
        <taxon>Maltschvirus maltsch</taxon>
    </lineage>
</organism>
<protein>
    <recommendedName>
        <fullName evidence="2">Restriction alleviation protein Lar</fullName>
    </recommendedName>
</protein>
<proteinExistence type="predicted"/>
<sequence length="133" mass="14694">MPNNKIEASLLPCPFCGGKPEYEGGFPDTKLVCSKCDQVSIKTAWYGNDLGLVEACWNTRVPFKELTATQQALDSSCQTNQVLVKRLNSAAQALNEIVREYKHAKVYPCESNFEAAAYQGFSIAKAALIRIKE</sequence>
<gene>
    <name evidence="1" type="ORF">UFOVP1454_17</name>
</gene>
<name>A0A6J5SI66_9CAUD</name>
<reference evidence="1" key="1">
    <citation type="submission" date="2020-05" db="EMBL/GenBank/DDBJ databases">
        <authorList>
            <person name="Chiriac C."/>
            <person name="Salcher M."/>
            <person name="Ghai R."/>
            <person name="Kavagutti S V."/>
        </authorList>
    </citation>
    <scope>NUCLEOTIDE SEQUENCE</scope>
</reference>
<evidence type="ECO:0008006" key="2">
    <source>
        <dbReference type="Google" id="ProtNLM"/>
    </source>
</evidence>
<dbReference type="EMBL" id="LR797414">
    <property type="protein sequence ID" value="CAB4214060.1"/>
    <property type="molecule type" value="Genomic_DNA"/>
</dbReference>